<protein>
    <submittedName>
        <fullName evidence="7">Branched-chain amino acid ABC transporter permease</fullName>
    </submittedName>
</protein>
<comment type="subcellular location">
    <subcellularLocation>
        <location evidence="1">Cell membrane</location>
        <topology evidence="1">Multi-pass membrane protein</topology>
    </subcellularLocation>
</comment>
<dbReference type="PANTHER" id="PTHR30482">
    <property type="entry name" value="HIGH-AFFINITY BRANCHED-CHAIN AMINO ACID TRANSPORT SYSTEM PERMEASE"/>
    <property type="match status" value="1"/>
</dbReference>
<evidence type="ECO:0000313" key="8">
    <source>
        <dbReference type="Proteomes" id="UP000594468"/>
    </source>
</evidence>
<feature type="transmembrane region" description="Helical" evidence="6">
    <location>
        <begin position="250"/>
        <end position="269"/>
    </location>
</feature>
<organism evidence="7 8">
    <name type="scientific">Phototrophicus methaneseepsis</name>
    <dbReference type="NCBI Taxonomy" id="2710758"/>
    <lineage>
        <taxon>Bacteria</taxon>
        <taxon>Bacillati</taxon>
        <taxon>Chloroflexota</taxon>
        <taxon>Candidatus Thermofontia</taxon>
        <taxon>Phototrophicales</taxon>
        <taxon>Phototrophicaceae</taxon>
        <taxon>Phototrophicus</taxon>
    </lineage>
</organism>
<evidence type="ECO:0000256" key="1">
    <source>
        <dbReference type="ARBA" id="ARBA00004651"/>
    </source>
</evidence>
<evidence type="ECO:0000256" key="5">
    <source>
        <dbReference type="ARBA" id="ARBA00023136"/>
    </source>
</evidence>
<evidence type="ECO:0000256" key="4">
    <source>
        <dbReference type="ARBA" id="ARBA00022989"/>
    </source>
</evidence>
<reference evidence="7 8" key="1">
    <citation type="submission" date="2020-02" db="EMBL/GenBank/DDBJ databases">
        <authorList>
            <person name="Zheng R.K."/>
            <person name="Sun C.M."/>
        </authorList>
    </citation>
    <scope>NUCLEOTIDE SEQUENCE [LARGE SCALE GENOMIC DNA]</scope>
    <source>
        <strain evidence="8">rifampicinis</strain>
    </source>
</reference>
<dbReference type="InterPro" id="IPR001851">
    <property type="entry name" value="ABC_transp_permease"/>
</dbReference>
<evidence type="ECO:0000256" key="2">
    <source>
        <dbReference type="ARBA" id="ARBA00022475"/>
    </source>
</evidence>
<dbReference type="RefSeq" id="WP_195170025.1">
    <property type="nucleotide sequence ID" value="NZ_CP062983.1"/>
</dbReference>
<feature type="transmembrane region" description="Helical" evidence="6">
    <location>
        <begin position="95"/>
        <end position="117"/>
    </location>
</feature>
<dbReference type="GO" id="GO:0015658">
    <property type="term" value="F:branched-chain amino acid transmembrane transporter activity"/>
    <property type="evidence" value="ECO:0007669"/>
    <property type="project" value="InterPro"/>
</dbReference>
<dbReference type="KEGG" id="pmet:G4Y79_20040"/>
<keyword evidence="2" id="KW-1003">Cell membrane</keyword>
<accession>A0A7S8E7S3</accession>
<dbReference type="InterPro" id="IPR043428">
    <property type="entry name" value="LivM-like"/>
</dbReference>
<keyword evidence="5 6" id="KW-0472">Membrane</keyword>
<evidence type="ECO:0000313" key="7">
    <source>
        <dbReference type="EMBL" id="QPC81955.1"/>
    </source>
</evidence>
<keyword evidence="8" id="KW-1185">Reference proteome</keyword>
<feature type="transmembrane region" description="Helical" evidence="6">
    <location>
        <begin position="281"/>
        <end position="304"/>
    </location>
</feature>
<dbReference type="AlphaFoldDB" id="A0A7S8E7S3"/>
<feature type="transmembrane region" description="Helical" evidence="6">
    <location>
        <begin position="124"/>
        <end position="147"/>
    </location>
</feature>
<evidence type="ECO:0000256" key="6">
    <source>
        <dbReference type="SAM" id="Phobius"/>
    </source>
</evidence>
<feature type="transmembrane region" description="Helical" evidence="6">
    <location>
        <begin position="200"/>
        <end position="220"/>
    </location>
</feature>
<gene>
    <name evidence="7" type="ORF">G4Y79_20040</name>
</gene>
<dbReference type="CDD" id="cd06581">
    <property type="entry name" value="TM_PBP1_LivM_like"/>
    <property type="match status" value="1"/>
</dbReference>
<proteinExistence type="predicted"/>
<feature type="transmembrane region" description="Helical" evidence="6">
    <location>
        <begin position="153"/>
        <end position="171"/>
    </location>
</feature>
<dbReference type="PANTHER" id="PTHR30482:SF17">
    <property type="entry name" value="ABC TRANSPORTER ATP-BINDING PROTEIN"/>
    <property type="match status" value="1"/>
</dbReference>
<evidence type="ECO:0000256" key="3">
    <source>
        <dbReference type="ARBA" id="ARBA00022692"/>
    </source>
</evidence>
<dbReference type="EMBL" id="CP062983">
    <property type="protein sequence ID" value="QPC81955.1"/>
    <property type="molecule type" value="Genomic_DNA"/>
</dbReference>
<feature type="transmembrane region" description="Helical" evidence="6">
    <location>
        <begin position="67"/>
        <end position="89"/>
    </location>
</feature>
<feature type="transmembrane region" description="Helical" evidence="6">
    <location>
        <begin position="27"/>
        <end position="46"/>
    </location>
</feature>
<dbReference type="GO" id="GO:0005886">
    <property type="term" value="C:plasma membrane"/>
    <property type="evidence" value="ECO:0007669"/>
    <property type="project" value="UniProtKB-SubCell"/>
</dbReference>
<keyword evidence="3 6" id="KW-0812">Transmembrane</keyword>
<sequence length="370" mass="40529">MADIPMTSTAKASNSSSGILAGIRENWFYWLVLIFLLIFPFLVGWLTGDSPFGTPRGDRMVMRGESVYAQSILINVFGLAVLVMSYNLMFGFTGVISFGHALFFGLGGYLMGIILEFGGMDPNIALVVSLLVVLLVTGVIGFFIGIVSLRLRGIYFAIFTLAIAEMGWLFFRGLPLTNGEDGLNVASLPEWIDPSRNRIAVYYVGLALFVFAFLLIRRLVNSPVGSVFQAIRENEERAQVLGYNTLRYKLFSITTAGMLAGLAGMLLAIMNKEARPEILNVGVTVDALLMTIIGGVGTFTGPVIGAGGMHLLENFLREAVITIGPLTIDIGERWQLILGFIFVLVVLVFPYGVVGTWQRLRTRFSRKVPD</sequence>
<dbReference type="Pfam" id="PF02653">
    <property type="entry name" value="BPD_transp_2"/>
    <property type="match status" value="1"/>
</dbReference>
<keyword evidence="4 6" id="KW-1133">Transmembrane helix</keyword>
<name>A0A7S8E7S3_9CHLR</name>
<feature type="transmembrane region" description="Helical" evidence="6">
    <location>
        <begin position="334"/>
        <end position="357"/>
    </location>
</feature>
<dbReference type="Proteomes" id="UP000594468">
    <property type="component" value="Chromosome"/>
</dbReference>